<evidence type="ECO:0000313" key="1">
    <source>
        <dbReference type="EMBL" id="MDT0340675.1"/>
    </source>
</evidence>
<organism evidence="1">
    <name type="scientific">Herbaspirillum huttiense subsp. nephrolepidis</name>
    <dbReference type="NCBI Taxonomy" id="3075126"/>
    <lineage>
        <taxon>Bacteria</taxon>
        <taxon>Pseudomonadati</taxon>
        <taxon>Pseudomonadota</taxon>
        <taxon>Betaproteobacteria</taxon>
        <taxon>Burkholderiales</taxon>
        <taxon>Oxalobacteraceae</taxon>
        <taxon>Herbaspirillum</taxon>
    </lineage>
</organism>
<accession>A0AAE4K7K5</accession>
<proteinExistence type="predicted"/>
<gene>
    <name evidence="1" type="ORF">RJN63_27850</name>
</gene>
<dbReference type="RefSeq" id="WP_310838968.1">
    <property type="nucleotide sequence ID" value="NZ_JAVLSM010000024.1"/>
</dbReference>
<reference evidence="1" key="1">
    <citation type="submission" date="2023-02" db="EMBL/GenBank/DDBJ databases">
        <title>Description of Herbaspirillum huttiense subsp. nephrolepsisexaltata and Herbaspirillum huttiense subsp. lycopersicon.</title>
        <authorList>
            <person name="Poudel M."/>
            <person name="Sharma A."/>
            <person name="Goss E."/>
            <person name="Tapia J.H."/>
            <person name="Harmon C.M."/>
            <person name="Jones J.B."/>
        </authorList>
    </citation>
    <scope>NUCLEOTIDE SEQUENCE</scope>
    <source>
        <strain evidence="1">NC40101</strain>
    </source>
</reference>
<name>A0AAE4K7K5_9BURK</name>
<comment type="caution">
    <text evidence="1">The sequence shown here is derived from an EMBL/GenBank/DDBJ whole genome shotgun (WGS) entry which is preliminary data.</text>
</comment>
<sequence>MSNDRQYHVIERDLLYRPQETKSAEREQQTEDFWIGYTIYQIVVPPNVVKLVLKLPIK</sequence>
<protein>
    <submittedName>
        <fullName evidence="1">Uncharacterized protein</fullName>
    </submittedName>
</protein>
<dbReference type="EMBL" id="JAVRAA010000025">
    <property type="protein sequence ID" value="MDT0340675.1"/>
    <property type="molecule type" value="Genomic_DNA"/>
</dbReference>
<dbReference type="AlphaFoldDB" id="A0AAE4K7K5"/>